<accession>A0A285ULJ0</accession>
<sequence length="66" mass="7289">MRPVLLIGGGVLLGFLLIFIGIGFFPDSFAFNFAASVILIISLITLFGWLIFNIIRSSGRRNDENN</sequence>
<dbReference type="Proteomes" id="UP000219412">
    <property type="component" value="Unassembled WGS sequence"/>
</dbReference>
<evidence type="ECO:0000313" key="2">
    <source>
        <dbReference type="Proteomes" id="UP000219412"/>
    </source>
</evidence>
<organism evidence="1 2">
    <name type="scientific">Salinicoccus kekensis</name>
    <dbReference type="NCBI Taxonomy" id="714307"/>
    <lineage>
        <taxon>Bacteria</taxon>
        <taxon>Bacillati</taxon>
        <taxon>Bacillota</taxon>
        <taxon>Bacilli</taxon>
        <taxon>Bacillales</taxon>
        <taxon>Staphylococcaceae</taxon>
        <taxon>Salinicoccus</taxon>
    </lineage>
</organism>
<dbReference type="RefSeq" id="WP_097041180.1">
    <property type="nucleotide sequence ID" value="NZ_OBQF01000004.1"/>
</dbReference>
<reference evidence="2" key="1">
    <citation type="submission" date="2017-08" db="EMBL/GenBank/DDBJ databases">
        <authorList>
            <person name="Varghese N."/>
            <person name="Submissions S."/>
        </authorList>
    </citation>
    <scope>NUCLEOTIDE SEQUENCE [LARGE SCALE GENOMIC DNA]</scope>
    <source>
        <strain evidence="2">DSM 23173</strain>
    </source>
</reference>
<dbReference type="EMBL" id="OBQF01000004">
    <property type="protein sequence ID" value="SOC42784.1"/>
    <property type="molecule type" value="Genomic_DNA"/>
</dbReference>
<dbReference type="AlphaFoldDB" id="A0A285ULJ0"/>
<keyword evidence="2" id="KW-1185">Reference proteome</keyword>
<evidence type="ECO:0000313" key="1">
    <source>
        <dbReference type="EMBL" id="SOC42784.1"/>
    </source>
</evidence>
<dbReference type="OrthoDB" id="9975127at2"/>
<gene>
    <name evidence="1" type="ORF">SAMN05878391_1739</name>
</gene>
<proteinExistence type="predicted"/>
<name>A0A285ULJ0_9STAP</name>
<protein>
    <submittedName>
        <fullName evidence="1">Uncharacterized protein</fullName>
    </submittedName>
</protein>